<evidence type="ECO:0000313" key="1">
    <source>
        <dbReference type="EMBL" id="GAW27022.1"/>
    </source>
</evidence>
<organism evidence="1">
    <name type="scientific">Rosellinia necatrix</name>
    <name type="common">White root-rot fungus</name>
    <dbReference type="NCBI Taxonomy" id="77044"/>
    <lineage>
        <taxon>Eukaryota</taxon>
        <taxon>Fungi</taxon>
        <taxon>Dikarya</taxon>
        <taxon>Ascomycota</taxon>
        <taxon>Pezizomycotina</taxon>
        <taxon>Sordariomycetes</taxon>
        <taxon>Xylariomycetidae</taxon>
        <taxon>Xylariales</taxon>
        <taxon>Xylariaceae</taxon>
        <taxon>Rosellinia</taxon>
    </lineage>
</organism>
<reference evidence="1" key="1">
    <citation type="submission" date="2016-03" db="EMBL/GenBank/DDBJ databases">
        <title>Draft genome sequence of Rosellinia necatrix.</title>
        <authorList>
            <person name="Kanematsu S."/>
        </authorList>
    </citation>
    <scope>NUCLEOTIDE SEQUENCE [LARGE SCALE GENOMIC DNA]</scope>
    <source>
        <strain evidence="1">W97</strain>
    </source>
</reference>
<dbReference type="AlphaFoldDB" id="A0A1S8AAR2"/>
<keyword evidence="2" id="KW-1185">Reference proteome</keyword>
<accession>A0A1S8AAR2</accession>
<gene>
    <name evidence="1" type="ORF">SAMD00023353_6300470</name>
</gene>
<dbReference type="EMBL" id="DF977508">
    <property type="protein sequence ID" value="GAW27022.1"/>
    <property type="molecule type" value="Genomic_DNA"/>
</dbReference>
<sequence>MTHDVVGNRAKSLVPDIEPQGGGGNPEWIFKITEIVFQGIQGIQGALRVMLRQSIRCRCGEPPRAAKAQGETLG</sequence>
<proteinExistence type="predicted"/>
<protein>
    <submittedName>
        <fullName evidence="1">Uncharacterized protein</fullName>
    </submittedName>
</protein>
<dbReference type="Proteomes" id="UP000054516">
    <property type="component" value="Unassembled WGS sequence"/>
</dbReference>
<evidence type="ECO:0000313" key="2">
    <source>
        <dbReference type="Proteomes" id="UP000054516"/>
    </source>
</evidence>
<name>A0A1S8AAR2_ROSNE</name>